<dbReference type="NCBIfam" id="TIGR01733">
    <property type="entry name" value="AA-adenyl-dom"/>
    <property type="match status" value="4"/>
</dbReference>
<dbReference type="InterPro" id="IPR009081">
    <property type="entry name" value="PP-bd_ACP"/>
</dbReference>
<dbReference type="STRING" id="504798.SAMN05421871_1128"/>
<dbReference type="InterPro" id="IPR010060">
    <property type="entry name" value="NRPS_synth"/>
</dbReference>
<dbReference type="InterPro" id="IPR006162">
    <property type="entry name" value="Ppantetheine_attach_site"/>
</dbReference>
<keyword evidence="2" id="KW-0596">Phosphopantetheine</keyword>
<keyword evidence="3" id="KW-0597">Phosphoprotein</keyword>
<dbReference type="InterPro" id="IPR036736">
    <property type="entry name" value="ACP-like_sf"/>
</dbReference>
<dbReference type="FunFam" id="2.30.38.10:FF:000001">
    <property type="entry name" value="Non-ribosomal peptide synthetase PvdI"/>
    <property type="match status" value="3"/>
</dbReference>
<dbReference type="PROSITE" id="PS50075">
    <property type="entry name" value="CARRIER"/>
    <property type="match status" value="4"/>
</dbReference>
<dbReference type="InterPro" id="IPR000873">
    <property type="entry name" value="AMP-dep_synth/lig_dom"/>
</dbReference>
<evidence type="ECO:0000313" key="9">
    <source>
        <dbReference type="Proteomes" id="UP000199651"/>
    </source>
</evidence>
<dbReference type="Pfam" id="PF13193">
    <property type="entry name" value="AMP-binding_C"/>
    <property type="match status" value="4"/>
</dbReference>
<dbReference type="GO" id="GO:0043041">
    <property type="term" value="P:amino acid activation for nonribosomal peptide biosynthetic process"/>
    <property type="evidence" value="ECO:0007669"/>
    <property type="project" value="TreeGrafter"/>
</dbReference>
<dbReference type="InterPro" id="IPR045851">
    <property type="entry name" value="AMP-bd_C_sf"/>
</dbReference>
<dbReference type="FunFam" id="1.10.1200.10:FF:000016">
    <property type="entry name" value="Non-ribosomal peptide synthase"/>
    <property type="match status" value="2"/>
</dbReference>
<evidence type="ECO:0000256" key="6">
    <source>
        <dbReference type="SAM" id="MobiDB-lite"/>
    </source>
</evidence>
<dbReference type="Gene3D" id="1.10.1200.10">
    <property type="entry name" value="ACP-like"/>
    <property type="match status" value="3"/>
</dbReference>
<organism evidence="8 9">
    <name type="scientific">Actinokineospora alba</name>
    <dbReference type="NCBI Taxonomy" id="504798"/>
    <lineage>
        <taxon>Bacteria</taxon>
        <taxon>Bacillati</taxon>
        <taxon>Actinomycetota</taxon>
        <taxon>Actinomycetes</taxon>
        <taxon>Pseudonocardiales</taxon>
        <taxon>Pseudonocardiaceae</taxon>
        <taxon>Actinokineospora</taxon>
    </lineage>
</organism>
<dbReference type="EMBL" id="FNJB01000014">
    <property type="protein sequence ID" value="SDP77521.1"/>
    <property type="molecule type" value="Genomic_DNA"/>
</dbReference>
<dbReference type="GO" id="GO:0017000">
    <property type="term" value="P:antibiotic biosynthetic process"/>
    <property type="evidence" value="ECO:0007669"/>
    <property type="project" value="UniProtKB-KW"/>
</dbReference>
<evidence type="ECO:0000259" key="7">
    <source>
        <dbReference type="PROSITE" id="PS50075"/>
    </source>
</evidence>
<dbReference type="FunFam" id="3.40.50.980:FF:000002">
    <property type="entry name" value="Enterobactin synthetase component F"/>
    <property type="match status" value="1"/>
</dbReference>
<dbReference type="FunFam" id="3.40.50.980:FF:000001">
    <property type="entry name" value="Non-ribosomal peptide synthetase"/>
    <property type="match status" value="4"/>
</dbReference>
<dbReference type="CDD" id="cd05930">
    <property type="entry name" value="A_NRPS"/>
    <property type="match status" value="1"/>
</dbReference>
<dbReference type="PROSITE" id="PS00012">
    <property type="entry name" value="PHOSPHOPANTETHEINE"/>
    <property type="match status" value="3"/>
</dbReference>
<keyword evidence="4" id="KW-0677">Repeat</keyword>
<dbReference type="GO" id="GO:0005829">
    <property type="term" value="C:cytosol"/>
    <property type="evidence" value="ECO:0007669"/>
    <property type="project" value="TreeGrafter"/>
</dbReference>
<protein>
    <submittedName>
        <fullName evidence="8">Non-ribosomal peptide synthase domain TIGR01720/amino acid adenylation domain-containing protein</fullName>
    </submittedName>
</protein>
<dbReference type="RefSeq" id="WP_091382965.1">
    <property type="nucleotide sequence ID" value="NZ_FNDV01000012.1"/>
</dbReference>
<evidence type="ECO:0000313" key="8">
    <source>
        <dbReference type="EMBL" id="SDP77521.1"/>
    </source>
</evidence>
<evidence type="ECO:0000256" key="3">
    <source>
        <dbReference type="ARBA" id="ARBA00022553"/>
    </source>
</evidence>
<dbReference type="GO" id="GO:0031177">
    <property type="term" value="F:phosphopantetheine binding"/>
    <property type="evidence" value="ECO:0007669"/>
    <property type="project" value="InterPro"/>
</dbReference>
<dbReference type="OrthoDB" id="2378856at2"/>
<dbReference type="FunFam" id="3.40.50.12780:FF:000012">
    <property type="entry name" value="Non-ribosomal peptide synthetase"/>
    <property type="match status" value="3"/>
</dbReference>
<comment type="cofactor">
    <cofactor evidence="1">
        <name>pantetheine 4'-phosphate</name>
        <dbReference type="ChEBI" id="CHEBI:47942"/>
    </cofactor>
</comment>
<name>A0A1H0VGP1_9PSEU</name>
<dbReference type="CDD" id="cd17652">
    <property type="entry name" value="A_NRPS_CmdD_like"/>
    <property type="match status" value="1"/>
</dbReference>
<dbReference type="NCBIfam" id="NF003417">
    <property type="entry name" value="PRK04813.1"/>
    <property type="match status" value="4"/>
</dbReference>
<dbReference type="InterPro" id="IPR020806">
    <property type="entry name" value="PKS_PP-bd"/>
</dbReference>
<dbReference type="CDD" id="cd19543">
    <property type="entry name" value="DCL_NRPS"/>
    <property type="match status" value="1"/>
</dbReference>
<feature type="domain" description="Carrier" evidence="7">
    <location>
        <begin position="4549"/>
        <end position="4624"/>
    </location>
</feature>
<dbReference type="InterPro" id="IPR023213">
    <property type="entry name" value="CAT-like_dom_sf"/>
</dbReference>
<dbReference type="Gene3D" id="3.30.300.30">
    <property type="match status" value="4"/>
</dbReference>
<dbReference type="GO" id="GO:0003824">
    <property type="term" value="F:catalytic activity"/>
    <property type="evidence" value="ECO:0007669"/>
    <property type="project" value="InterPro"/>
</dbReference>
<dbReference type="GO" id="GO:0072330">
    <property type="term" value="P:monocarboxylic acid biosynthetic process"/>
    <property type="evidence" value="ECO:0007669"/>
    <property type="project" value="UniProtKB-ARBA"/>
</dbReference>
<dbReference type="Gene3D" id="3.30.559.30">
    <property type="entry name" value="Nonribosomal peptide synthetase, condensation domain"/>
    <property type="match status" value="5"/>
</dbReference>
<dbReference type="Pfam" id="PF00668">
    <property type="entry name" value="Condensation"/>
    <property type="match status" value="5"/>
</dbReference>
<dbReference type="CDD" id="cd19540">
    <property type="entry name" value="LCL_NRPS-like"/>
    <property type="match status" value="2"/>
</dbReference>
<dbReference type="SUPFAM" id="SSF52777">
    <property type="entry name" value="CoA-dependent acyltransferases"/>
    <property type="match status" value="10"/>
</dbReference>
<proteinExistence type="predicted"/>
<dbReference type="Gene3D" id="2.30.38.10">
    <property type="entry name" value="Luciferase, Domain 3"/>
    <property type="match status" value="4"/>
</dbReference>
<dbReference type="GO" id="GO:0044550">
    <property type="term" value="P:secondary metabolite biosynthetic process"/>
    <property type="evidence" value="ECO:0007669"/>
    <property type="project" value="UniProtKB-ARBA"/>
</dbReference>
<dbReference type="Pfam" id="PF00550">
    <property type="entry name" value="PP-binding"/>
    <property type="match status" value="4"/>
</dbReference>
<feature type="domain" description="Carrier" evidence="7">
    <location>
        <begin position="3049"/>
        <end position="3123"/>
    </location>
</feature>
<feature type="domain" description="Carrier" evidence="7">
    <location>
        <begin position="2010"/>
        <end position="2085"/>
    </location>
</feature>
<dbReference type="SUPFAM" id="SSF47336">
    <property type="entry name" value="ACP-like"/>
    <property type="match status" value="4"/>
</dbReference>
<dbReference type="InterPro" id="IPR029058">
    <property type="entry name" value="AB_hydrolase_fold"/>
</dbReference>
<dbReference type="PANTHER" id="PTHR45527:SF1">
    <property type="entry name" value="FATTY ACID SYNTHASE"/>
    <property type="match status" value="1"/>
</dbReference>
<evidence type="ECO:0000256" key="2">
    <source>
        <dbReference type="ARBA" id="ARBA00022450"/>
    </source>
</evidence>
<evidence type="ECO:0000256" key="4">
    <source>
        <dbReference type="ARBA" id="ARBA00022737"/>
    </source>
</evidence>
<dbReference type="SUPFAM" id="SSF56801">
    <property type="entry name" value="Acetyl-CoA synthetase-like"/>
    <property type="match status" value="4"/>
</dbReference>
<accession>A0A1H0VGP1</accession>
<gene>
    <name evidence="8" type="ORF">SAMN05192558_1148</name>
</gene>
<dbReference type="SMART" id="SM00823">
    <property type="entry name" value="PKS_PP"/>
    <property type="match status" value="4"/>
</dbReference>
<evidence type="ECO:0000256" key="5">
    <source>
        <dbReference type="ARBA" id="ARBA00023194"/>
    </source>
</evidence>
<feature type="domain" description="Carrier" evidence="7">
    <location>
        <begin position="959"/>
        <end position="1034"/>
    </location>
</feature>
<dbReference type="InterPro" id="IPR025110">
    <property type="entry name" value="AMP-bd_C"/>
</dbReference>
<sequence length="4630" mass="496027">MELLRRRLAAQGLSADGRAEAITARPTAGPAPLSSAQRRMWFMQQLQPHSAANNLCVGIRLRGRLDTAAFHRALTATIARHEVLRTTYGVDADGAPVQTVHDQPVSVALMDCGAFPAQERESMIDDLARGIGSRAFDLTAEPPLWMSLLRMDEQEHVLLLVAHHIAWDDSSWMLLLREVAERYAESTNQPALPLSYADYSVWEQKQDYGQALDYWRGRLDPAPEPLALPTDFPRAAVQSESGGRRVRALPADLAEALPAACGREGVTPFMLLLAAYTAVLHRYSGADDICVGSPVVNRDRPELAGLIGNFGNMIALRTDVTGEPTFRDLLRRVRETCTGAYPHQELPFHTLVERLHPPRTPGRSVLFDTMFSLRTPILRGFELPGIEISERPVFNGTAQFDLALAAVLGDEPVLEVTYRTELFTESTVDRLLGHVETLLRAAIDNPDLAVSELPLLTDAEAERLLTHGTAVAVPAKTVAELVSEQTTRTPKATAVSCAGESLTYRELNSLANRLAHKLIAEGAGPERFVAVALPRSVDLVVALLAVLKSGAAYLPIDPDFPRHRIDAMLSDAEPALVLDDLAAVRDTAAHPDSDPGVTVRQDNPAYVIYTSGSTGKPKGVVVPHGALTNFLLDMTNRFTFGPGQRLLAVTTVSFDIAALELYAPLISGAAVELAPRDAVLDPRVLGDLITSSGATVMQATPSLWRSLVDTSRKPLRGLRMLVGGEALPTDLAARMRGVASEVTNLYGPTETTIWSTVAKIGDRPPVIGAPITNTQVYVLDAHLRPVPTGVPGDLYLAGDGLARGYRGRPDLTAERFVADPFGAPGRRLYRTGDIAKWTANGELDFLGRGDHQVKVRGFRIELGEIETVLAGCPGVARSVVVAHPDGQRLVGYIIKSEDGPPGDDMSTEAVREHLRSRLPDYMVPSAFVSLTEFPVTPNGKLDRAALPAPEPTTAAVGRPPRTPREEVLCGLFAEILGVDSVGIDDDFFALGGHSLLVTRLALRIEATLGMPVAIKQVFDDPTVARLAERLGDGGTRRIPLRPAARRERVPLSHAQRRLWFLQQWDGPATTYNLPVVLRLTGELDTDALTAAIGDVVARHESLRTLLSEMDGEPCQVVVPAGEAHVPLATSVSDADRIDDDLAETVRHRFDLTTELPLRAHLFSLGATEHVLLLLAHHVAGDEWSVDPLTRDLAAAYDARRAGEDPAWQPLPVQYADYTLWQRELLGDAEDPHSVVSRQGSYWTKTLAGLPQQLPLPTDRPRPPVAGNAGGFATFDLSPELHRELRALAQRTGTTAFMVLQAAFAALLTRLGAGTDIPIGTPVAARPDEALGDAVGFFVNTVVLRTDTAGDPTFTELLRRVREVDLAAFDHADVPFEHLVELLNPVRSTSAHPLFQVALGYQRRSAAGPSMDGLGTSVELVTTGTAKFDLTVVVTETDGVDGLAAGIEYRADLFDPATAQTLGARLVRLLTGVLAAPDRRIGAVDILAEDERATILSVWGDGGPSAAPSTLPALFAEQVRLRGDATAVEFEDDSLSYAELDAAANRLARELLAQGAGPERIVAVALPRSLDLIIALLAVSKSGSAYLALDPDYPADRLSYMVADAHPVCAVTTGDIAARLPELAALPCVTPDSGADAREVTDADRPCPLGPDNAAYVIYTSGSTGRPKGVVVPHEGVAKLVATQRDRLGFGPEHAVTMFSSPSFDLAFWELVVGLLSGGRLVVFPADRRVPGPALADYIRDHNVTHTFLPPSVLSVLPEDVNLPTGIHLLVGTEAVSAELVRRWAPGRRMVNCYGPTETTVNATLGECDLDAIAAAASVPIGRPDPGMFGYVLDAGLRPVPVGVVGELYLAGHGVARGYHGQGALTSQRFVANPYGAPGSRMYRTGDLARWTPDGRIDFLGRADDQVKIRGFRIEPGEIAAVLVGHPDVAAAVVIAREDRPGDKRLVAYLSPEPGSTPEASHLRRHLAAVLPDYMVPAAFVVLDALPLLPNGKIDRSVLPAPDYSVPAGRGPRSPREEVLCELFADVLGVEQVGIDDDFFALGGHSLLATKLVSRVRAALGTELPLRALFETPTVAQLAEVTGGAVRPPLVARGDGSAPLSFAQQRQWFLHQLEGPSPTYNIAAAFRLSGTLDIGALRSALADVADRHEVLRTLFGESGGHAERVVLTDVRPALEVTDASESTVDALLTAAARRPFDLAAEIPLRASLFTLSADDHVLALLVHHIAGDGASIEVLTRDLSTAYAARLAGAGPQWTALPVEYTDYAVWQRELLGDAEDPGSEQSRQTAFWAETLADAPTELALPTDRPRPPVASHAGDLIGFRLDTDAARAVRALAKATGVSPFMVFHAGLAALLTRLGAGTDLPIGTPVAGRTDEALRDLVGFFVNTLVLRADTSGDPTFTELLARVRAADLAAFDHADLPFERLVELLSPERSQARHPLFQVMLVHNDAAAARPTLTGIEARPVVVDSGVAKMDLTVTVVEGLEGEAIEGFVEYSTDLFDRETAAGIADRYVRLLADLVRDPETRIGGADVLTAAERHAVLEGWNDTAHPVPATTLPELFAAQAARTPDATAVVFEGRRVSYANVDAAANRLAHLLIERGVTPERVVAVAVPRSVELIVALYAVHKAGGAYLPIDPDYPADRIAYMLDDAEPAVVITTADLTHVLPSVDAPVVLDDADVVAAVQSYPDTRPTVPVDPACAAYLIYTSGSTGRPKGVAVSHAAIVNRLLWMQDTYTLTEADRVLQKTPSSFDVSVWEFFWPLLTGATLVVAAPEGHKDPAYLANLIQSEGVTTIHFVPTMLRAFLTEPTAANCSSLTRVICSGEALPADAVALCADVLPGAALHNLYGPTEAAVDVTAWACTEPAAVVPIGRPVWNTGLRILDSALRPVAPGVAGELYLTGVQLARGYRGRPGLTAERFVPDPFGPAGSRMYRTGDLARWNRDGAAEYLGRVDNQIKLRGFRIELGEIEQALLGHPAISQSAVVVRDDRLVAYVVGEEPDLREHAARRLPEHMVPAAFVTLDALPISPSGKLDRAKLPAPDFAAQAGDDEAETPREQLLCELFADLLGLPKVGAHDGFFALGGDSILSIQLVSRARAAGLGITPRDVFAHQTPAALAAAASVVESADRDTEPAGYGVGKAPASPVAHWLRERGGPIGKFSQSLLLRTPGDLDEAGLRTALQAVLDRHDALRARLDADWSLDIGEPGSVAAADILTRHDVSTMDETKSAALIETEAAAAIGRLRPTEGVMVQAVWFDAGPGPRGRLLLVIHHLVVDGVSWRVLQPDLVDAWRGATLPEVHTSVRRWAERAHQEAARPAELAAWAAVLDGPMPTLGERPLDLAVDVASTVERLTLRLASEPTTALLTRLPELFHTGVTEVLLTGLGLALADRLGHQEFLVDLEGHGRDDDRLDLSRTVGWFTSVYPARLDVTGIDLPNAAVGGRAAGEAIKRVKQRLAELPEDTAGFGRLRYLNPDTGAYLAGLPRPQLLFNYLGRLTAEQEPAADWAVDLRPLPAGVDDRAGVAYPVELNVVTLDQADGPVLQATWSWPGGVLSEAIVARLAERWFAYLEALAAHADAPDAGGLTPSDVPLVSLTQEQLDAFGPAADVLPVTPLQAGLLFHSMAAGESDGIDIYTVQNLLDLAGPLDLDRLRGAAEGLLTRHPNLRAGFRQLGQLVQVIPPAADLPWREVDLAHLDPAARRAESDRLAAEERDRRFDVTAPPLLRFLVLRLSSDQHRIVFTCHHVLLDGWSTQLLAQELFALYQGGPMPAAAPYRDYLAWLDAQDTDAGREAWRTALAGLEQPTRLVAKTVRGGFTERTRVSTRLSPSLTARLAEVARTTGVTQNTVLQAAWGLVLAQLTGRDDVVFGQTVSGRPAELPGAETMVGLMINTVPVRIALRPSESVEGLLSRVADEQAALMAHHHVGLADIQRAAGSGQLFDSLVVFENFPVDEQTRIEPAPGLRVTAAEGIDATHYPLTLAVLPGAELDLHLEYHPECFDRDGTQRVLDRFLRVLDGLLADPSIRVAAVDPLTADEREQVLRTWNDTALDVPREATLPSLFAEAVARDPQGSALVAPGTRLSFAELDAAANRLANALVAQGVGPEKIVALLLPRTAEFVVAMLAVLKAGGAYLPIDPAYPAARITATIADADPHLVISMAAVADVLGDTPRMLLDEQTFDAFPDTAPVVGLEPRHPAYVIYTSGSTGAPKGVVVTHASVVNLFHSHRETLYKPTVAAAGGRTLRVGHTWSFAFDASWQPQLWLLDGHALHIVTEETLRDPALLTEQVRAERLDFIEVSPSLAVALADAGLVGDGECPLLALGVGGEAVPPAFWRTMRSLRNTQCYNLYGPTETTVDALAARATDSESPLVGTPTANTSAYVLDAALRPVAPGVAGELYLGGAGLARGYLRRESLTAERFVADPFGPAGSRMYRTGDLVRWTDNGRIDYLGRVDEQVKVRGFRVELGEIAAALSTHPDVAQAVVTQMSGKLVAHVVSTVDEPVGLREYLGERLPDYMVPAAFVVLDALPLTPHGKVDRAALPAPELTTTVGREPRTLTEKILCGLFADVLEVPSVAVDDDFFALGGHSLLIVALRSRITEEFGEPVPVAHLFAHPTPELLAKHWAATSLERNEP</sequence>
<dbReference type="InterPro" id="IPR020845">
    <property type="entry name" value="AMP-binding_CS"/>
</dbReference>
<feature type="compositionally biased region" description="Low complexity" evidence="6">
    <location>
        <begin position="944"/>
        <end position="955"/>
    </location>
</feature>
<dbReference type="Gene3D" id="3.30.559.10">
    <property type="entry name" value="Chloramphenicol acetyltransferase-like domain"/>
    <property type="match status" value="5"/>
</dbReference>
<dbReference type="InterPro" id="IPR001242">
    <property type="entry name" value="Condensation_dom"/>
</dbReference>
<dbReference type="CDD" id="cd17646">
    <property type="entry name" value="A_NRPS_AB3403-like"/>
    <property type="match status" value="1"/>
</dbReference>
<dbReference type="CDD" id="cd12116">
    <property type="entry name" value="A_NRPS_Ta1_like"/>
    <property type="match status" value="1"/>
</dbReference>
<dbReference type="FunFam" id="3.30.300.30:FF:000010">
    <property type="entry name" value="Enterobactin synthetase component F"/>
    <property type="match status" value="2"/>
</dbReference>
<dbReference type="PROSITE" id="PS00455">
    <property type="entry name" value="AMP_BINDING"/>
    <property type="match status" value="4"/>
</dbReference>
<dbReference type="InterPro" id="IPR010071">
    <property type="entry name" value="AA_adenyl_dom"/>
</dbReference>
<dbReference type="GO" id="GO:0008610">
    <property type="term" value="P:lipid biosynthetic process"/>
    <property type="evidence" value="ECO:0007669"/>
    <property type="project" value="UniProtKB-ARBA"/>
</dbReference>
<dbReference type="Gene3D" id="3.40.50.980">
    <property type="match status" value="8"/>
</dbReference>
<dbReference type="NCBIfam" id="TIGR01720">
    <property type="entry name" value="NRPS-para261"/>
    <property type="match status" value="1"/>
</dbReference>
<keyword evidence="9" id="KW-1185">Reference proteome</keyword>
<feature type="region of interest" description="Disordered" evidence="6">
    <location>
        <begin position="941"/>
        <end position="960"/>
    </location>
</feature>
<evidence type="ECO:0000256" key="1">
    <source>
        <dbReference type="ARBA" id="ARBA00001957"/>
    </source>
</evidence>
<dbReference type="CDD" id="cd19531">
    <property type="entry name" value="LCL_NRPS-like"/>
    <property type="match status" value="1"/>
</dbReference>
<keyword evidence="5" id="KW-0045">Antibiotic biosynthesis</keyword>
<dbReference type="Proteomes" id="UP000199651">
    <property type="component" value="Unassembled WGS sequence"/>
</dbReference>
<reference evidence="9" key="1">
    <citation type="submission" date="2016-10" db="EMBL/GenBank/DDBJ databases">
        <authorList>
            <person name="Varghese N."/>
            <person name="Submissions S."/>
        </authorList>
    </citation>
    <scope>NUCLEOTIDE SEQUENCE [LARGE SCALE GENOMIC DNA]</scope>
    <source>
        <strain evidence="9">IBRC-M 10655</strain>
    </source>
</reference>
<dbReference type="PANTHER" id="PTHR45527">
    <property type="entry name" value="NONRIBOSOMAL PEPTIDE SYNTHETASE"/>
    <property type="match status" value="1"/>
</dbReference>
<dbReference type="Pfam" id="PF00501">
    <property type="entry name" value="AMP-binding"/>
    <property type="match status" value="4"/>
</dbReference>
<dbReference type="Gene3D" id="3.40.50.1820">
    <property type="entry name" value="alpha/beta hydrolase"/>
    <property type="match status" value="1"/>
</dbReference>